<dbReference type="Gramene" id="PSS33512">
    <property type="protein sequence ID" value="PSS33512"/>
    <property type="gene ID" value="CEY00_Acc03899"/>
</dbReference>
<comment type="caution">
    <text evidence="1">The sequence shown here is derived from an EMBL/GenBank/DDBJ whole genome shotgun (WGS) entry which is preliminary data.</text>
</comment>
<dbReference type="EMBL" id="NKQK01000003">
    <property type="protein sequence ID" value="PSS33512.1"/>
    <property type="molecule type" value="Genomic_DNA"/>
</dbReference>
<organism evidence="1 2">
    <name type="scientific">Actinidia chinensis var. chinensis</name>
    <name type="common">Chinese soft-hair kiwi</name>
    <dbReference type="NCBI Taxonomy" id="1590841"/>
    <lineage>
        <taxon>Eukaryota</taxon>
        <taxon>Viridiplantae</taxon>
        <taxon>Streptophyta</taxon>
        <taxon>Embryophyta</taxon>
        <taxon>Tracheophyta</taxon>
        <taxon>Spermatophyta</taxon>
        <taxon>Magnoliopsida</taxon>
        <taxon>eudicotyledons</taxon>
        <taxon>Gunneridae</taxon>
        <taxon>Pentapetalae</taxon>
        <taxon>asterids</taxon>
        <taxon>Ericales</taxon>
        <taxon>Actinidiaceae</taxon>
        <taxon>Actinidia</taxon>
    </lineage>
</organism>
<gene>
    <name evidence="1" type="ORF">CEY00_Acc03899</name>
</gene>
<dbReference type="InParanoid" id="A0A2R6RU04"/>
<feature type="non-terminal residue" evidence="1">
    <location>
        <position position="108"/>
    </location>
</feature>
<dbReference type="GO" id="GO:0003968">
    <property type="term" value="F:RNA-directed RNA polymerase activity"/>
    <property type="evidence" value="ECO:0007669"/>
    <property type="project" value="UniProtKB-KW"/>
</dbReference>
<reference evidence="2" key="2">
    <citation type="journal article" date="2018" name="BMC Genomics">
        <title>A manually annotated Actinidia chinensis var. chinensis (kiwifruit) genome highlights the challenges associated with draft genomes and gene prediction in plants.</title>
        <authorList>
            <person name="Pilkington S.M."/>
            <person name="Crowhurst R."/>
            <person name="Hilario E."/>
            <person name="Nardozza S."/>
            <person name="Fraser L."/>
            <person name="Peng Y."/>
            <person name="Gunaseelan K."/>
            <person name="Simpson R."/>
            <person name="Tahir J."/>
            <person name="Deroles S.C."/>
            <person name="Templeton K."/>
            <person name="Luo Z."/>
            <person name="Davy M."/>
            <person name="Cheng C."/>
            <person name="McNeilage M."/>
            <person name="Scaglione D."/>
            <person name="Liu Y."/>
            <person name="Zhang Q."/>
            <person name="Datson P."/>
            <person name="De Silva N."/>
            <person name="Gardiner S.E."/>
            <person name="Bassett H."/>
            <person name="Chagne D."/>
            <person name="McCallum J."/>
            <person name="Dzierzon H."/>
            <person name="Deng C."/>
            <person name="Wang Y.Y."/>
            <person name="Barron L."/>
            <person name="Manako K."/>
            <person name="Bowen J."/>
            <person name="Foster T.M."/>
            <person name="Erridge Z.A."/>
            <person name="Tiffin H."/>
            <person name="Waite C.N."/>
            <person name="Davies K.M."/>
            <person name="Grierson E.P."/>
            <person name="Laing W.A."/>
            <person name="Kirk R."/>
            <person name="Chen X."/>
            <person name="Wood M."/>
            <person name="Montefiori M."/>
            <person name="Brummell D.A."/>
            <person name="Schwinn K.E."/>
            <person name="Catanach A."/>
            <person name="Fullerton C."/>
            <person name="Li D."/>
            <person name="Meiyalaghan S."/>
            <person name="Nieuwenhuizen N."/>
            <person name="Read N."/>
            <person name="Prakash R."/>
            <person name="Hunter D."/>
            <person name="Zhang H."/>
            <person name="McKenzie M."/>
            <person name="Knabel M."/>
            <person name="Harris A."/>
            <person name="Allan A.C."/>
            <person name="Gleave A."/>
            <person name="Chen A."/>
            <person name="Janssen B.J."/>
            <person name="Plunkett B."/>
            <person name="Ampomah-Dwamena C."/>
            <person name="Voogd C."/>
            <person name="Leif D."/>
            <person name="Lafferty D."/>
            <person name="Souleyre E.J.F."/>
            <person name="Varkonyi-Gasic E."/>
            <person name="Gambi F."/>
            <person name="Hanley J."/>
            <person name="Yao J.L."/>
            <person name="Cheung J."/>
            <person name="David K.M."/>
            <person name="Warren B."/>
            <person name="Marsh K."/>
            <person name="Snowden K.C."/>
            <person name="Lin-Wang K."/>
            <person name="Brian L."/>
            <person name="Martinez-Sanchez M."/>
            <person name="Wang M."/>
            <person name="Ileperuma N."/>
            <person name="Macnee N."/>
            <person name="Campin R."/>
            <person name="McAtee P."/>
            <person name="Drummond R.S.M."/>
            <person name="Espley R.V."/>
            <person name="Ireland H.S."/>
            <person name="Wu R."/>
            <person name="Atkinson R.G."/>
            <person name="Karunairetnam S."/>
            <person name="Bulley S."/>
            <person name="Chunkath S."/>
            <person name="Hanley Z."/>
            <person name="Storey R."/>
            <person name="Thrimawithana A.H."/>
            <person name="Thomson S."/>
            <person name="David C."/>
            <person name="Testolin R."/>
            <person name="Huang H."/>
            <person name="Hellens R.P."/>
            <person name="Schaffer R.J."/>
        </authorList>
    </citation>
    <scope>NUCLEOTIDE SEQUENCE [LARGE SCALE GENOMIC DNA]</scope>
    <source>
        <strain evidence="2">cv. Red5</strain>
    </source>
</reference>
<dbReference type="AlphaFoldDB" id="A0A2R6RU04"/>
<evidence type="ECO:0000313" key="2">
    <source>
        <dbReference type="Proteomes" id="UP000241394"/>
    </source>
</evidence>
<keyword evidence="1" id="KW-0548">Nucleotidyltransferase</keyword>
<reference evidence="1 2" key="1">
    <citation type="submission" date="2017-07" db="EMBL/GenBank/DDBJ databases">
        <title>An improved, manually edited Actinidia chinensis var. chinensis (kiwifruit) genome highlights the challenges associated with draft genomes and gene prediction in plants.</title>
        <authorList>
            <person name="Pilkington S."/>
            <person name="Crowhurst R."/>
            <person name="Hilario E."/>
            <person name="Nardozza S."/>
            <person name="Fraser L."/>
            <person name="Peng Y."/>
            <person name="Gunaseelan K."/>
            <person name="Simpson R."/>
            <person name="Tahir J."/>
            <person name="Deroles S."/>
            <person name="Templeton K."/>
            <person name="Luo Z."/>
            <person name="Davy M."/>
            <person name="Cheng C."/>
            <person name="Mcneilage M."/>
            <person name="Scaglione D."/>
            <person name="Liu Y."/>
            <person name="Zhang Q."/>
            <person name="Datson P."/>
            <person name="De Silva N."/>
            <person name="Gardiner S."/>
            <person name="Bassett H."/>
            <person name="Chagne D."/>
            <person name="Mccallum J."/>
            <person name="Dzierzon H."/>
            <person name="Deng C."/>
            <person name="Wang Y.-Y."/>
            <person name="Barron N."/>
            <person name="Manako K."/>
            <person name="Bowen J."/>
            <person name="Foster T."/>
            <person name="Erridge Z."/>
            <person name="Tiffin H."/>
            <person name="Waite C."/>
            <person name="Davies K."/>
            <person name="Grierson E."/>
            <person name="Laing W."/>
            <person name="Kirk R."/>
            <person name="Chen X."/>
            <person name="Wood M."/>
            <person name="Montefiori M."/>
            <person name="Brummell D."/>
            <person name="Schwinn K."/>
            <person name="Catanach A."/>
            <person name="Fullerton C."/>
            <person name="Li D."/>
            <person name="Meiyalaghan S."/>
            <person name="Nieuwenhuizen N."/>
            <person name="Read N."/>
            <person name="Prakash R."/>
            <person name="Hunter D."/>
            <person name="Zhang H."/>
            <person name="Mckenzie M."/>
            <person name="Knabel M."/>
            <person name="Harris A."/>
            <person name="Allan A."/>
            <person name="Chen A."/>
            <person name="Janssen B."/>
            <person name="Plunkett B."/>
            <person name="Dwamena C."/>
            <person name="Voogd C."/>
            <person name="Leif D."/>
            <person name="Lafferty D."/>
            <person name="Souleyre E."/>
            <person name="Varkonyi-Gasic E."/>
            <person name="Gambi F."/>
            <person name="Hanley J."/>
            <person name="Yao J.-L."/>
            <person name="Cheung J."/>
            <person name="David K."/>
            <person name="Warren B."/>
            <person name="Marsh K."/>
            <person name="Snowden K."/>
            <person name="Lin-Wang K."/>
            <person name="Brian L."/>
            <person name="Martinez-Sanchez M."/>
            <person name="Wang M."/>
            <person name="Ileperuma N."/>
            <person name="Macnee N."/>
            <person name="Campin R."/>
            <person name="Mcatee P."/>
            <person name="Drummond R."/>
            <person name="Espley R."/>
            <person name="Ireland H."/>
            <person name="Wu R."/>
            <person name="Atkinson R."/>
            <person name="Karunairetnam S."/>
            <person name="Bulley S."/>
            <person name="Chunkath S."/>
            <person name="Hanley Z."/>
            <person name="Storey R."/>
            <person name="Thrimawithana A."/>
            <person name="Thomson S."/>
            <person name="David C."/>
            <person name="Testolin R."/>
        </authorList>
    </citation>
    <scope>NUCLEOTIDE SEQUENCE [LARGE SCALE GENOMIC DNA]</scope>
    <source>
        <strain evidence="2">cv. Red5</strain>
        <tissue evidence="1">Young leaf</tissue>
    </source>
</reference>
<evidence type="ECO:0000313" key="1">
    <source>
        <dbReference type="EMBL" id="PSS33512.1"/>
    </source>
</evidence>
<dbReference type="Proteomes" id="UP000241394">
    <property type="component" value="Chromosome LG3"/>
</dbReference>
<protein>
    <submittedName>
        <fullName evidence="1">RNA-directed RNA polymerase</fullName>
    </submittedName>
</protein>
<accession>A0A2R6RU04</accession>
<name>A0A2R6RU04_ACTCC</name>
<keyword evidence="2" id="KW-1185">Reference proteome</keyword>
<keyword evidence="1" id="KW-0696">RNA-directed RNA polymerase</keyword>
<keyword evidence="1" id="KW-0808">Transferase</keyword>
<proteinExistence type="predicted"/>
<sequence length="108" mass="11639">MLAAKTANKLSRLRSLLPNPFIGIPSNSEALVSSTWLSTGVDLPQKPTFGAFIGRGNEMATGNIKSRGDEDSRETFGWGRKIVSLQRRHFSNQALGVVGTCNKGCTSE</sequence>